<name>A0A6G1PX97_CHAAH</name>
<evidence type="ECO:0000256" key="1">
    <source>
        <dbReference type="SAM" id="MobiDB-lite"/>
    </source>
</evidence>
<organism evidence="2 3">
    <name type="scientific">Channa argus</name>
    <name type="common">Northern snakehead</name>
    <name type="synonym">Ophicephalus argus</name>
    <dbReference type="NCBI Taxonomy" id="215402"/>
    <lineage>
        <taxon>Eukaryota</taxon>
        <taxon>Metazoa</taxon>
        <taxon>Chordata</taxon>
        <taxon>Craniata</taxon>
        <taxon>Vertebrata</taxon>
        <taxon>Euteleostomi</taxon>
        <taxon>Actinopterygii</taxon>
        <taxon>Neopterygii</taxon>
        <taxon>Teleostei</taxon>
        <taxon>Neoteleostei</taxon>
        <taxon>Acanthomorphata</taxon>
        <taxon>Anabantaria</taxon>
        <taxon>Anabantiformes</taxon>
        <taxon>Channoidei</taxon>
        <taxon>Channidae</taxon>
        <taxon>Channa</taxon>
    </lineage>
</organism>
<dbReference type="Proteomes" id="UP000503349">
    <property type="component" value="Chromosome 10"/>
</dbReference>
<reference evidence="2 3" key="1">
    <citation type="submission" date="2019-02" db="EMBL/GenBank/DDBJ databases">
        <title>Opniocepnalus argus genome.</title>
        <authorList>
            <person name="Zhou C."/>
            <person name="Xiao S."/>
        </authorList>
    </citation>
    <scope>NUCLEOTIDE SEQUENCE [LARGE SCALE GENOMIC DNA]</scope>
    <source>
        <strain evidence="2">OARG1902GOOAL</strain>
        <tissue evidence="2">Muscle</tissue>
    </source>
</reference>
<feature type="compositionally biased region" description="Polar residues" evidence="1">
    <location>
        <begin position="49"/>
        <end position="59"/>
    </location>
</feature>
<feature type="region of interest" description="Disordered" evidence="1">
    <location>
        <begin position="1"/>
        <end position="103"/>
    </location>
</feature>
<reference evidence="3" key="2">
    <citation type="submission" date="2019-02" db="EMBL/GenBank/DDBJ databases">
        <title>Opniocepnalus argus Var Kimnra genome.</title>
        <authorList>
            <person name="Zhou C."/>
            <person name="Xiao S."/>
        </authorList>
    </citation>
    <scope>NUCLEOTIDE SEQUENCE [LARGE SCALE GENOMIC DNA]</scope>
</reference>
<dbReference type="EMBL" id="CM015721">
    <property type="protein sequence ID" value="KAF3694596.1"/>
    <property type="molecule type" value="Genomic_DNA"/>
</dbReference>
<sequence>MCSLSQLENRLQTDSVQPGSSGPWRPLHWCQGAPRTLAGSSGPRAGQLEAQSVEGSTAQWLEVGRTHNEAPTICPGIPSDQDVQLGRPSQGLTALHNPIHKTH</sequence>
<accession>A0A6G1PX97</accession>
<gene>
    <name evidence="2" type="ORF">EXN66_Car010272</name>
</gene>
<evidence type="ECO:0000313" key="3">
    <source>
        <dbReference type="Proteomes" id="UP000503349"/>
    </source>
</evidence>
<feature type="compositionally biased region" description="Polar residues" evidence="1">
    <location>
        <begin position="1"/>
        <end position="20"/>
    </location>
</feature>
<dbReference type="AlphaFoldDB" id="A0A6G1PX97"/>
<evidence type="ECO:0000313" key="2">
    <source>
        <dbReference type="EMBL" id="KAF3694596.1"/>
    </source>
</evidence>
<keyword evidence="3" id="KW-1185">Reference proteome</keyword>
<protein>
    <submittedName>
        <fullName evidence="2">Uncharacterized protein</fullName>
    </submittedName>
</protein>
<proteinExistence type="predicted"/>